<comment type="caution">
    <text evidence="2">The sequence shown here is derived from an EMBL/GenBank/DDBJ whole genome shotgun (WGS) entry which is preliminary data.</text>
</comment>
<gene>
    <name evidence="2" type="ORF">B0H63DRAFT_102792</name>
</gene>
<dbReference type="PROSITE" id="PS00018">
    <property type="entry name" value="EF_HAND_1"/>
    <property type="match status" value="1"/>
</dbReference>
<reference evidence="2" key="1">
    <citation type="journal article" date="2023" name="Mol. Phylogenet. Evol.">
        <title>Genome-scale phylogeny and comparative genomics of the fungal order Sordariales.</title>
        <authorList>
            <person name="Hensen N."/>
            <person name="Bonometti L."/>
            <person name="Westerberg I."/>
            <person name="Brannstrom I.O."/>
            <person name="Guillou S."/>
            <person name="Cros-Aarteil S."/>
            <person name="Calhoun S."/>
            <person name="Haridas S."/>
            <person name="Kuo A."/>
            <person name="Mondo S."/>
            <person name="Pangilinan J."/>
            <person name="Riley R."/>
            <person name="LaButti K."/>
            <person name="Andreopoulos B."/>
            <person name="Lipzen A."/>
            <person name="Chen C."/>
            <person name="Yan M."/>
            <person name="Daum C."/>
            <person name="Ng V."/>
            <person name="Clum A."/>
            <person name="Steindorff A."/>
            <person name="Ohm R.A."/>
            <person name="Martin F."/>
            <person name="Silar P."/>
            <person name="Natvig D.O."/>
            <person name="Lalanne C."/>
            <person name="Gautier V."/>
            <person name="Ament-Velasquez S.L."/>
            <person name="Kruys A."/>
            <person name="Hutchinson M.I."/>
            <person name="Powell A.J."/>
            <person name="Barry K."/>
            <person name="Miller A.N."/>
            <person name="Grigoriev I.V."/>
            <person name="Debuchy R."/>
            <person name="Gladieux P."/>
            <person name="Hiltunen Thoren M."/>
            <person name="Johannesson H."/>
        </authorList>
    </citation>
    <scope>NUCLEOTIDE SEQUENCE</scope>
    <source>
        <strain evidence="2">CBS 232.78</strain>
    </source>
</reference>
<dbReference type="InterPro" id="IPR018247">
    <property type="entry name" value="EF_Hand_1_Ca_BS"/>
</dbReference>
<reference evidence="2" key="2">
    <citation type="submission" date="2023-06" db="EMBL/GenBank/DDBJ databases">
        <authorList>
            <consortium name="Lawrence Berkeley National Laboratory"/>
            <person name="Haridas S."/>
            <person name="Hensen N."/>
            <person name="Bonometti L."/>
            <person name="Westerberg I."/>
            <person name="Brannstrom I.O."/>
            <person name="Guillou S."/>
            <person name="Cros-Aarteil S."/>
            <person name="Calhoun S."/>
            <person name="Kuo A."/>
            <person name="Mondo S."/>
            <person name="Pangilinan J."/>
            <person name="Riley R."/>
            <person name="LaButti K."/>
            <person name="Andreopoulos B."/>
            <person name="Lipzen A."/>
            <person name="Chen C."/>
            <person name="Yanf M."/>
            <person name="Daum C."/>
            <person name="Ng V."/>
            <person name="Clum A."/>
            <person name="Steindorff A."/>
            <person name="Ohm R."/>
            <person name="Martin F."/>
            <person name="Silar P."/>
            <person name="Natvig D."/>
            <person name="Lalanne C."/>
            <person name="Gautier V."/>
            <person name="Ament-velasquez S.L."/>
            <person name="Kruys A."/>
            <person name="Hutchinson M.I."/>
            <person name="Powell A.J."/>
            <person name="Barry K."/>
            <person name="Miller A.N."/>
            <person name="Grigoriev I.V."/>
            <person name="Debuchy R."/>
            <person name="Gladieux P."/>
            <person name="Thoren M.H."/>
            <person name="Johannesson H."/>
        </authorList>
    </citation>
    <scope>NUCLEOTIDE SEQUENCE</scope>
    <source>
        <strain evidence="2">CBS 232.78</strain>
    </source>
</reference>
<name>A0AAE0NYB2_9PEZI</name>
<dbReference type="Proteomes" id="UP001285441">
    <property type="component" value="Unassembled WGS sequence"/>
</dbReference>
<proteinExistence type="predicted"/>
<evidence type="ECO:0008006" key="4">
    <source>
        <dbReference type="Google" id="ProtNLM"/>
    </source>
</evidence>
<feature type="region of interest" description="Disordered" evidence="1">
    <location>
        <begin position="223"/>
        <end position="245"/>
    </location>
</feature>
<evidence type="ECO:0000313" key="3">
    <source>
        <dbReference type="Proteomes" id="UP001285441"/>
    </source>
</evidence>
<keyword evidence="3" id="KW-1185">Reference proteome</keyword>
<feature type="compositionally biased region" description="Basic and acidic residues" evidence="1">
    <location>
        <begin position="227"/>
        <end position="243"/>
    </location>
</feature>
<evidence type="ECO:0000256" key="1">
    <source>
        <dbReference type="SAM" id="MobiDB-lite"/>
    </source>
</evidence>
<sequence>MASAATSNPPTHKGEVLTLAKAVSPAMALVPHLRGQLDTARIVWDNLDQLQKLSFTEDMVGFLDADMNRKITLRDVINSAREAYVKLASTQYETMEQINATAILQGVRVANVAKGKISQQVFMKGTIMSFSMARKKAARIQEFAAQESPALRRRLELIQGGSLDQLNLALADENHAGHKKEAGASLIVRACLSGFATGTLVASVAAAASSGVALAAIPDLLTPGTREGSDKDKKHDEKPEEKANIGAAQETWNKLSHVLRTSRGPEGAAMVGKALLSKLKSAELATLVQLIKTAVVVMERTLAAIRRLTKPLDELLANAGSIAESLADMEARCVGYGTNSTGGFTEEDVKAVKERWDEVSSATEAWTDMFNEQRISPVLMQDF</sequence>
<dbReference type="AlphaFoldDB" id="A0AAE0NYB2"/>
<dbReference type="EMBL" id="JAULSW010000002">
    <property type="protein sequence ID" value="KAK3389655.1"/>
    <property type="molecule type" value="Genomic_DNA"/>
</dbReference>
<accession>A0AAE0NYB2</accession>
<evidence type="ECO:0000313" key="2">
    <source>
        <dbReference type="EMBL" id="KAK3389655.1"/>
    </source>
</evidence>
<organism evidence="2 3">
    <name type="scientific">Podospora didyma</name>
    <dbReference type="NCBI Taxonomy" id="330526"/>
    <lineage>
        <taxon>Eukaryota</taxon>
        <taxon>Fungi</taxon>
        <taxon>Dikarya</taxon>
        <taxon>Ascomycota</taxon>
        <taxon>Pezizomycotina</taxon>
        <taxon>Sordariomycetes</taxon>
        <taxon>Sordariomycetidae</taxon>
        <taxon>Sordariales</taxon>
        <taxon>Podosporaceae</taxon>
        <taxon>Podospora</taxon>
    </lineage>
</organism>
<protein>
    <recommendedName>
        <fullName evidence="4">EF-hand domain-containing protein</fullName>
    </recommendedName>
</protein>